<dbReference type="SFLD" id="SFLDS00003">
    <property type="entry name" value="Haloacid_Dehalogenase"/>
    <property type="match status" value="1"/>
</dbReference>
<dbReference type="InterPro" id="IPR023214">
    <property type="entry name" value="HAD_sf"/>
</dbReference>
<reference evidence="6" key="1">
    <citation type="journal article" date="2019" name="Int. J. Syst. Evol. Microbiol.">
        <title>The Global Catalogue of Microorganisms (GCM) 10K type strain sequencing project: providing services to taxonomists for standard genome sequencing and annotation.</title>
        <authorList>
            <consortium name="The Broad Institute Genomics Platform"/>
            <consortium name="The Broad Institute Genome Sequencing Center for Infectious Disease"/>
            <person name="Wu L."/>
            <person name="Ma J."/>
        </authorList>
    </citation>
    <scope>NUCLEOTIDE SEQUENCE [LARGE SCALE GENOMIC DNA]</scope>
    <source>
        <strain evidence="6">CCUG 62953</strain>
    </source>
</reference>
<dbReference type="Proteomes" id="UP001597135">
    <property type="component" value="Unassembled WGS sequence"/>
</dbReference>
<evidence type="ECO:0000256" key="3">
    <source>
        <dbReference type="ARBA" id="ARBA00006171"/>
    </source>
</evidence>
<dbReference type="SUPFAM" id="SSF56784">
    <property type="entry name" value="HAD-like"/>
    <property type="match status" value="1"/>
</dbReference>
<dbReference type="Gene3D" id="1.10.150.240">
    <property type="entry name" value="Putative phosphatase, domain 2"/>
    <property type="match status" value="1"/>
</dbReference>
<protein>
    <recommendedName>
        <fullName evidence="4">phosphoglycolate phosphatase</fullName>
        <ecNumber evidence="4">3.1.3.18</ecNumber>
    </recommendedName>
</protein>
<dbReference type="EC" id="3.1.3.18" evidence="4"/>
<dbReference type="CDD" id="cd01427">
    <property type="entry name" value="HAD_like"/>
    <property type="match status" value="1"/>
</dbReference>
<dbReference type="InterPro" id="IPR023198">
    <property type="entry name" value="PGP-like_dom2"/>
</dbReference>
<evidence type="ECO:0000256" key="1">
    <source>
        <dbReference type="ARBA" id="ARBA00000830"/>
    </source>
</evidence>
<dbReference type="Gene3D" id="3.40.50.1000">
    <property type="entry name" value="HAD superfamily/HAD-like"/>
    <property type="match status" value="1"/>
</dbReference>
<proteinExistence type="inferred from homology"/>
<dbReference type="Pfam" id="PF00702">
    <property type="entry name" value="Hydrolase"/>
    <property type="match status" value="1"/>
</dbReference>
<keyword evidence="5" id="KW-0378">Hydrolase</keyword>
<comment type="caution">
    <text evidence="5">The sequence shown here is derived from an EMBL/GenBank/DDBJ whole genome shotgun (WGS) entry which is preliminary data.</text>
</comment>
<dbReference type="RefSeq" id="WP_386804779.1">
    <property type="nucleotide sequence ID" value="NZ_JBHTMU010000028.1"/>
</dbReference>
<dbReference type="SFLD" id="SFLDG01129">
    <property type="entry name" value="C1.5:_HAD__Beta-PGM__Phosphata"/>
    <property type="match status" value="1"/>
</dbReference>
<evidence type="ECO:0000256" key="4">
    <source>
        <dbReference type="ARBA" id="ARBA00013078"/>
    </source>
</evidence>
<evidence type="ECO:0000313" key="5">
    <source>
        <dbReference type="EMBL" id="MFD1343646.1"/>
    </source>
</evidence>
<evidence type="ECO:0000313" key="6">
    <source>
        <dbReference type="Proteomes" id="UP001597135"/>
    </source>
</evidence>
<comment type="similarity">
    <text evidence="3">Belongs to the HAD-like hydrolase superfamily. CbbY/CbbZ/Gph/YieH family.</text>
</comment>
<organism evidence="5 6">
    <name type="scientific">Litorisediminicola beolgyonensis</name>
    <dbReference type="NCBI Taxonomy" id="1173614"/>
    <lineage>
        <taxon>Bacteria</taxon>
        <taxon>Pseudomonadati</taxon>
        <taxon>Pseudomonadota</taxon>
        <taxon>Alphaproteobacteria</taxon>
        <taxon>Rhodobacterales</taxon>
        <taxon>Paracoccaceae</taxon>
        <taxon>Litorisediminicola</taxon>
    </lineage>
</organism>
<dbReference type="InterPro" id="IPR006439">
    <property type="entry name" value="HAD-SF_hydro_IA"/>
</dbReference>
<dbReference type="EMBL" id="JBHTMU010000028">
    <property type="protein sequence ID" value="MFD1343646.1"/>
    <property type="molecule type" value="Genomic_DNA"/>
</dbReference>
<name>A0ABW3ZKF8_9RHOB</name>
<gene>
    <name evidence="5" type="ORF">ACFQ4E_14545</name>
</gene>
<evidence type="ECO:0000256" key="2">
    <source>
        <dbReference type="ARBA" id="ARBA00004818"/>
    </source>
</evidence>
<dbReference type="PANTHER" id="PTHR43434">
    <property type="entry name" value="PHOSPHOGLYCOLATE PHOSPHATASE"/>
    <property type="match status" value="1"/>
</dbReference>
<dbReference type="NCBIfam" id="TIGR01549">
    <property type="entry name" value="HAD-SF-IA-v1"/>
    <property type="match status" value="1"/>
</dbReference>
<comment type="pathway">
    <text evidence="2">Organic acid metabolism; glycolate biosynthesis; glycolate from 2-phosphoglycolate: step 1/1.</text>
</comment>
<dbReference type="GO" id="GO:0016787">
    <property type="term" value="F:hydrolase activity"/>
    <property type="evidence" value="ECO:0007669"/>
    <property type="project" value="UniProtKB-KW"/>
</dbReference>
<dbReference type="InterPro" id="IPR036412">
    <property type="entry name" value="HAD-like_sf"/>
</dbReference>
<comment type="catalytic activity">
    <reaction evidence="1">
        <text>2-phosphoglycolate + H2O = glycolate + phosphate</text>
        <dbReference type="Rhea" id="RHEA:14369"/>
        <dbReference type="ChEBI" id="CHEBI:15377"/>
        <dbReference type="ChEBI" id="CHEBI:29805"/>
        <dbReference type="ChEBI" id="CHEBI:43474"/>
        <dbReference type="ChEBI" id="CHEBI:58033"/>
        <dbReference type="EC" id="3.1.3.18"/>
    </reaction>
</comment>
<dbReference type="PRINTS" id="PR00413">
    <property type="entry name" value="HADHALOGNASE"/>
</dbReference>
<dbReference type="PANTHER" id="PTHR43434:SF1">
    <property type="entry name" value="PHOSPHOGLYCOLATE PHOSPHATASE"/>
    <property type="match status" value="1"/>
</dbReference>
<dbReference type="InterPro" id="IPR050155">
    <property type="entry name" value="HAD-like_hydrolase_sf"/>
</dbReference>
<keyword evidence="6" id="KW-1185">Reference proteome</keyword>
<accession>A0ABW3ZKF8</accession>
<sequence length="231" mass="23990">MTGVEAILFDKDGTLFDFQATWGAWAVDVIDTLAEGHEDRAAALADAARFDRQAARFHPDSPIIAGTNREAAERLAAVLPGTRAEALEGFLSERAAQAPLVAAADLVPLLDRLRNSGLALGVVTNDTEAVARAHLSSAGVQDRFRAILGFDSGHGSKPEPGPLLAAARLLDATPERCLMVGDSRHDLLAAQAAGMTGLGVLTGPAQEAELAPLAAEVLGSIGELPRYLGLG</sequence>
<dbReference type="NCBIfam" id="TIGR01509">
    <property type="entry name" value="HAD-SF-IA-v3"/>
    <property type="match status" value="1"/>
</dbReference>